<keyword evidence="3" id="KW-0081">Bacteriolytic enzyme</keyword>
<dbReference type="InterPro" id="IPR036365">
    <property type="entry name" value="PGBD-like_sf"/>
</dbReference>
<dbReference type="Pfam" id="PF04717">
    <property type="entry name" value="Phage_base_V"/>
    <property type="match status" value="1"/>
</dbReference>
<dbReference type="AlphaFoldDB" id="A0A859D357"/>
<dbReference type="Gene3D" id="4.10.220.110">
    <property type="match status" value="1"/>
</dbReference>
<dbReference type="NCBIfam" id="TIGR01646">
    <property type="entry name" value="vgr_GE"/>
    <property type="match status" value="1"/>
</dbReference>
<dbReference type="NCBIfam" id="TIGR03361">
    <property type="entry name" value="VI_Rhs_Vgr"/>
    <property type="match status" value="1"/>
</dbReference>
<sequence>MTTLTFTLVLDGIEEDTLVVREYQGHESLSDTLLQDGSPCYGFRYQLTLASRRSDLSADQIVDKHAELRIVRNGLLVQRVHGIVRHFEKGDTGHHHTYYALSLVPALERLALRHNSRIFQKKSAQEIIVQLLEEMGITDYLFTLQRPPQQREFCVQYRETDLHFLHRLASEEGWVYYFTNETMALSEEGTYLKGKHTLNVVDKSQSMSLHDRAIPYNVLSGGVDNSPYISTLTEHTQSFPSQSVLKDYSFKKPDYRFLHQQEGHDMDYQHQAYEYFDSPGRFKDDETGKAFARIRLEYLRRTAHTVVGKSNDAAIQAGARITVTDHIDDKMNQVWVPVQVTHQGNQPQALEEEGHTGATTYHNTFTLIPTATNWQATPQPKPNVDGPMMATVVGPQDEEIYCDDHGRVKIHFPWDRYSAANDQSSCWIRVSQGWAGNQHGMMAIPRIGSEVIVSFLNGDPDQPIVTGRTYHAKNTPPYVLPEHKTKTVWRSDTHQGKGFNEISFEDQVDHEKVYLHAQKDQQEDILNDQLTQIGHDQHVNIGNDRFTEIKKDSHLTIEGECRLNVVKDKTDIIDGNLQQKVGSKAILDAAQEIHLKSGSKAVLEAASEMTIKVGGSFIKIDAAGVHIVGLAINLNTGGSAGSGSGFSGTLPALPLGAESPEYDADLEAIEGNDAPDSPLAGMAASAVPITVLDKKSDEAEATEETTTTVSDPTLQSSVLKASTALEQLAKNSGPSYQKGSTEAEDVKRIQQALLKMDFNLGPAKDDGDFGSKTETAVKLFQENYQATNNTHAAYSLDNQNGVIDQYTLLGLDEALMEGWKYVDDEMDEKWLTVPKGSLTFDSEGDDDEGGNYFSRIAHIPNRNGEVIGNSGITIGRGLDIGSRTASEVASIFDSAAQYARPISDALLTWLKEGAGKKKQAAYEHWKTLNAQVPADDQTITRKMQHFLFLEIYGFYVKEAKRLTIKDDVRTAYLGGAVLDWGALPQNVIDVLTDLTYRGDYTGSNDARGNTRKLIVPAVYKDLSEGIFGKTSNLYKVMFRQIEWREIYGVDANRFKRRYEEIK</sequence>
<dbReference type="GO" id="GO:0003796">
    <property type="term" value="F:lysozyme activity"/>
    <property type="evidence" value="ECO:0007669"/>
    <property type="project" value="InterPro"/>
</dbReference>
<feature type="domain" description="Gp5/Type VI secretion system Vgr C-terminal trimerisation" evidence="6">
    <location>
        <begin position="488"/>
        <end position="590"/>
    </location>
</feature>
<dbReference type="InterPro" id="IPR006531">
    <property type="entry name" value="Gp5/Vgr_OB"/>
</dbReference>
<dbReference type="InterPro" id="IPR006533">
    <property type="entry name" value="T6SS_Vgr_RhsGE"/>
</dbReference>
<dbReference type="Gene3D" id="3.55.50.10">
    <property type="entry name" value="Baseplate protein-like domains"/>
    <property type="match status" value="1"/>
</dbReference>
<dbReference type="Gene3D" id="1.10.530.40">
    <property type="match status" value="1"/>
</dbReference>
<dbReference type="GO" id="GO:0042742">
    <property type="term" value="P:defense response to bacterium"/>
    <property type="evidence" value="ECO:0007669"/>
    <property type="project" value="UniProtKB-KW"/>
</dbReference>
<dbReference type="SUPFAM" id="SSF69279">
    <property type="entry name" value="Phage tail proteins"/>
    <property type="match status" value="2"/>
</dbReference>
<dbReference type="InterPro" id="IPR017847">
    <property type="entry name" value="T6SS_RhsGE_Vgr_subset"/>
</dbReference>
<feature type="domain" description="Gp5/Type VI secretion system Vgr protein OB-fold" evidence="5">
    <location>
        <begin position="403"/>
        <end position="470"/>
    </location>
</feature>
<evidence type="ECO:0000256" key="1">
    <source>
        <dbReference type="ARBA" id="ARBA00005558"/>
    </source>
</evidence>
<name>A0A859D357_9GAMM</name>
<evidence type="ECO:0000259" key="5">
    <source>
        <dbReference type="Pfam" id="PF04717"/>
    </source>
</evidence>
<dbReference type="Pfam" id="PF22178">
    <property type="entry name" value="Gp5_trimer_C"/>
    <property type="match status" value="1"/>
</dbReference>
<evidence type="ECO:0000259" key="4">
    <source>
        <dbReference type="Pfam" id="PF01471"/>
    </source>
</evidence>
<dbReference type="Proteomes" id="UP000509371">
    <property type="component" value="Chromosome"/>
</dbReference>
<dbReference type="Gene3D" id="2.40.50.230">
    <property type="entry name" value="Gp5 N-terminal domain"/>
    <property type="match status" value="1"/>
</dbReference>
<dbReference type="Gene3D" id="2.30.110.50">
    <property type="match status" value="1"/>
</dbReference>
<organism evidence="7 8">
    <name type="scientific">Marinomonas primoryensis</name>
    <dbReference type="NCBI Taxonomy" id="178399"/>
    <lineage>
        <taxon>Bacteria</taxon>
        <taxon>Pseudomonadati</taxon>
        <taxon>Pseudomonadota</taxon>
        <taxon>Gammaproteobacteria</taxon>
        <taxon>Oceanospirillales</taxon>
        <taxon>Oceanospirillaceae</taxon>
        <taxon>Marinomonas</taxon>
    </lineage>
</organism>
<dbReference type="Pfam" id="PF01471">
    <property type="entry name" value="PG_binding_1"/>
    <property type="match status" value="1"/>
</dbReference>
<dbReference type="InterPro" id="IPR050708">
    <property type="entry name" value="T6SS_VgrG/RHS"/>
</dbReference>
<evidence type="ECO:0000259" key="6">
    <source>
        <dbReference type="Pfam" id="PF22178"/>
    </source>
</evidence>
<dbReference type="KEGG" id="mpri:MP3633_2823"/>
<dbReference type="RefSeq" id="WP_176335990.1">
    <property type="nucleotide sequence ID" value="NZ_CP054301.1"/>
</dbReference>
<dbReference type="Pfam" id="PF05954">
    <property type="entry name" value="Phage_GPD"/>
    <property type="match status" value="1"/>
</dbReference>
<dbReference type="InterPro" id="IPR054030">
    <property type="entry name" value="Gp5_Vgr_C"/>
</dbReference>
<dbReference type="InterPro" id="IPR036366">
    <property type="entry name" value="PGBDSf"/>
</dbReference>
<dbReference type="SUPFAM" id="SSF69349">
    <property type="entry name" value="Phage fibre proteins"/>
    <property type="match status" value="1"/>
</dbReference>
<accession>A0A859D357</accession>
<dbReference type="InterPro" id="IPR002477">
    <property type="entry name" value="Peptidoglycan-bd-like"/>
</dbReference>
<dbReference type="EMBL" id="CP054301">
    <property type="protein sequence ID" value="QKK81550.1"/>
    <property type="molecule type" value="Genomic_DNA"/>
</dbReference>
<reference evidence="7 8" key="1">
    <citation type="submission" date="2020-06" db="EMBL/GenBank/DDBJ databases">
        <authorList>
            <person name="Voronona O.L."/>
            <person name="Aksenova E.I."/>
            <person name="Kunda M.S."/>
            <person name="Semenov A.N."/>
            <person name="Ryzhova N."/>
        </authorList>
    </citation>
    <scope>NUCLEOTIDE SEQUENCE [LARGE SCALE GENOMIC DNA]</scope>
    <source>
        <strain evidence="7 8">MPKMM3633</strain>
    </source>
</reference>
<keyword evidence="2" id="KW-0929">Antimicrobial</keyword>
<dbReference type="InterPro" id="IPR037026">
    <property type="entry name" value="Vgr_OB-fold_dom_sf"/>
</dbReference>
<dbReference type="Gene3D" id="1.10.101.10">
    <property type="entry name" value="PGBD-like superfamily/PGBD"/>
    <property type="match status" value="1"/>
</dbReference>
<gene>
    <name evidence="7" type="ORF">MP3633_2823</name>
</gene>
<dbReference type="GO" id="GO:0031640">
    <property type="term" value="P:killing of cells of another organism"/>
    <property type="evidence" value="ECO:0007669"/>
    <property type="project" value="UniProtKB-KW"/>
</dbReference>
<dbReference type="SUPFAM" id="SSF69255">
    <property type="entry name" value="gp5 N-terminal domain-like"/>
    <property type="match status" value="1"/>
</dbReference>
<dbReference type="PANTHER" id="PTHR32305">
    <property type="match status" value="1"/>
</dbReference>
<evidence type="ECO:0000256" key="3">
    <source>
        <dbReference type="ARBA" id="ARBA00022638"/>
    </source>
</evidence>
<evidence type="ECO:0000313" key="7">
    <source>
        <dbReference type="EMBL" id="QKK81550.1"/>
    </source>
</evidence>
<proteinExistence type="inferred from homology"/>
<evidence type="ECO:0000313" key="8">
    <source>
        <dbReference type="Proteomes" id="UP000509371"/>
    </source>
</evidence>
<dbReference type="PANTHER" id="PTHR32305:SF11">
    <property type="entry name" value="TYPE VI SECRETION SYSTEM SPIKE PROTEIN VGRG3"/>
    <property type="match status" value="1"/>
</dbReference>
<comment type="similarity">
    <text evidence="1">Belongs to the VgrG protein family.</text>
</comment>
<evidence type="ECO:0000256" key="2">
    <source>
        <dbReference type="ARBA" id="ARBA00022529"/>
    </source>
</evidence>
<protein>
    <submittedName>
        <fullName evidence="7">Type VI secretion system Vgr family protein</fullName>
    </submittedName>
</protein>
<dbReference type="SUPFAM" id="SSF47090">
    <property type="entry name" value="PGBD-like"/>
    <property type="match status" value="1"/>
</dbReference>
<dbReference type="InterPro" id="IPR023347">
    <property type="entry name" value="Lysozyme_dom_sf"/>
</dbReference>
<feature type="domain" description="Peptidoglycan binding-like" evidence="4">
    <location>
        <begin position="743"/>
        <end position="785"/>
    </location>
</feature>